<dbReference type="InterPro" id="IPR011234">
    <property type="entry name" value="Fumarylacetoacetase-like_C"/>
</dbReference>
<dbReference type="PANTHER" id="PTHR30143">
    <property type="entry name" value="ACID HYDRATASE"/>
    <property type="match status" value="1"/>
</dbReference>
<evidence type="ECO:0000256" key="1">
    <source>
        <dbReference type="ARBA" id="ARBA00023239"/>
    </source>
</evidence>
<dbReference type="AlphaFoldDB" id="A0A1V2ABR1"/>
<dbReference type="GO" id="GO:0008684">
    <property type="term" value="F:2-oxopent-4-enoate hydratase activity"/>
    <property type="evidence" value="ECO:0007669"/>
    <property type="project" value="TreeGrafter"/>
</dbReference>
<proteinExistence type="predicted"/>
<dbReference type="Gene3D" id="3.90.850.10">
    <property type="entry name" value="Fumarylacetoacetase-like, C-terminal domain"/>
    <property type="match status" value="1"/>
</dbReference>
<keyword evidence="4" id="KW-1185">Reference proteome</keyword>
<dbReference type="InterPro" id="IPR050772">
    <property type="entry name" value="Hydratase-Decarb/MhpD_sf"/>
</dbReference>
<feature type="domain" description="Fumarylacetoacetase-like C-terminal" evidence="2">
    <location>
        <begin position="101"/>
        <end position="258"/>
    </location>
</feature>
<dbReference type="InterPro" id="IPR036663">
    <property type="entry name" value="Fumarylacetoacetase_C_sf"/>
</dbReference>
<evidence type="ECO:0000313" key="3">
    <source>
        <dbReference type="EMBL" id="OMP68433.1"/>
    </source>
</evidence>
<evidence type="ECO:0000259" key="2">
    <source>
        <dbReference type="Pfam" id="PF01557"/>
    </source>
</evidence>
<evidence type="ECO:0000313" key="4">
    <source>
        <dbReference type="Proteomes" id="UP000188613"/>
    </source>
</evidence>
<gene>
    <name evidence="3" type="ORF">BTO28_02090</name>
</gene>
<dbReference type="OrthoDB" id="9792137at2"/>
<reference evidence="3 4" key="1">
    <citation type="submission" date="2016-12" db="EMBL/GenBank/DDBJ databases">
        <title>Domibacillus sp. SAB 38T whole genome sequencing.</title>
        <authorList>
            <person name="Verma A."/>
            <person name="Ojha A.K."/>
            <person name="Krishnamurthi S."/>
        </authorList>
    </citation>
    <scope>NUCLEOTIDE SEQUENCE [LARGE SCALE GENOMIC DNA]</scope>
    <source>
        <strain evidence="3 4">SAB 38</strain>
    </source>
</reference>
<keyword evidence="1" id="KW-0456">Lyase</keyword>
<dbReference type="GO" id="GO:0005737">
    <property type="term" value="C:cytoplasm"/>
    <property type="evidence" value="ECO:0007669"/>
    <property type="project" value="TreeGrafter"/>
</dbReference>
<dbReference type="EMBL" id="MSFI01000002">
    <property type="protein sequence ID" value="OMP68433.1"/>
    <property type="molecule type" value="Genomic_DNA"/>
</dbReference>
<dbReference type="STRING" id="1714355.BTO28_02090"/>
<protein>
    <submittedName>
        <fullName evidence="3">2-keto-4-pentenoate hydratase</fullName>
    </submittedName>
</protein>
<dbReference type="SUPFAM" id="SSF56529">
    <property type="entry name" value="FAH"/>
    <property type="match status" value="1"/>
</dbReference>
<accession>A0A1V2ABR1</accession>
<dbReference type="Pfam" id="PF01557">
    <property type="entry name" value="FAA_hydrolase"/>
    <property type="match status" value="1"/>
</dbReference>
<sequence>MNLLQTVSFSDRLAVAEENANAVKPLTERHPDISVREAYMIQLKTIERKVEAGASIVGKKIGLTSLAMQKLLGVDQPDYGHLLNRMEVEDGGKVSLGRLIQPKVEAEIAFKLNQDLVGPRVTSTEVLLATEYIQPALEIVDSRIEDWQIKLQDTIADNASSGMYVLGGQPVSVDKVDLSHLGMAFYKNNKLVNTGVGAAALGGPANAIAWLANKLFEFGIYLEAGEIILSGALSAAVQAEAGDVFTARMAHIGEVSVTFTD</sequence>
<dbReference type="PANTHER" id="PTHR30143:SF0">
    <property type="entry name" value="2-KETO-4-PENTENOATE HYDRATASE"/>
    <property type="match status" value="1"/>
</dbReference>
<organism evidence="3 4">
    <name type="scientific">Domibacillus epiphyticus</name>
    <dbReference type="NCBI Taxonomy" id="1714355"/>
    <lineage>
        <taxon>Bacteria</taxon>
        <taxon>Bacillati</taxon>
        <taxon>Bacillota</taxon>
        <taxon>Bacilli</taxon>
        <taxon>Bacillales</taxon>
        <taxon>Bacillaceae</taxon>
        <taxon>Domibacillus</taxon>
    </lineage>
</organism>
<dbReference type="Proteomes" id="UP000188613">
    <property type="component" value="Unassembled WGS sequence"/>
</dbReference>
<dbReference type="RefSeq" id="WP_076763603.1">
    <property type="nucleotide sequence ID" value="NZ_MSFI01000002.1"/>
</dbReference>
<name>A0A1V2ABR1_9BACI</name>
<comment type="caution">
    <text evidence="3">The sequence shown here is derived from an EMBL/GenBank/DDBJ whole genome shotgun (WGS) entry which is preliminary data.</text>
</comment>